<keyword evidence="7 10" id="KW-0227">DNA damage</keyword>
<keyword evidence="15" id="KW-1185">Reference proteome</keyword>
<dbReference type="PROSITE" id="PS00130">
    <property type="entry name" value="U_DNA_GLYCOSYLASE"/>
    <property type="match status" value="1"/>
</dbReference>
<comment type="similarity">
    <text evidence="4 10">Belongs to the uracil-DNA glycosylase (UDG) superfamily. UNG family.</text>
</comment>
<protein>
    <recommendedName>
        <fullName evidence="5 10">Uracil-DNA glycosylase</fullName>
        <shortName evidence="10">UDG</shortName>
        <ecNumber evidence="5 10">3.2.2.27</ecNumber>
    </recommendedName>
</protein>
<dbReference type="GO" id="GO:0005737">
    <property type="term" value="C:cytoplasm"/>
    <property type="evidence" value="ECO:0007669"/>
    <property type="project" value="UniProtKB-SubCell"/>
</dbReference>
<reference evidence="13 15" key="1">
    <citation type="submission" date="2016-10" db="EMBL/GenBank/DDBJ databases">
        <authorList>
            <person name="Varghese N."/>
            <person name="Submissions S."/>
        </authorList>
    </citation>
    <scope>NUCLEOTIDE SEQUENCE [LARGE SCALE GENOMIC DNA]</scope>
    <source>
        <strain evidence="13 15">GMCC 1.11211</strain>
    </source>
</reference>
<organism evidence="14 16">
    <name type="scientific">Cryobacterium levicorallinum</name>
    <dbReference type="NCBI Taxonomy" id="995038"/>
    <lineage>
        <taxon>Bacteria</taxon>
        <taxon>Bacillati</taxon>
        <taxon>Actinomycetota</taxon>
        <taxon>Actinomycetes</taxon>
        <taxon>Micrococcales</taxon>
        <taxon>Microbacteriaceae</taxon>
        <taxon>Cryobacterium</taxon>
    </lineage>
</organism>
<dbReference type="PANTHER" id="PTHR11264">
    <property type="entry name" value="URACIL-DNA GLYCOSYLASE"/>
    <property type="match status" value="1"/>
</dbReference>
<evidence type="ECO:0000256" key="9">
    <source>
        <dbReference type="ARBA" id="ARBA00023204"/>
    </source>
</evidence>
<dbReference type="NCBIfam" id="NF003592">
    <property type="entry name" value="PRK05254.1-5"/>
    <property type="match status" value="1"/>
</dbReference>
<comment type="function">
    <text evidence="2 10">Excises uracil residues from the DNA which can arise as a result of misincorporation of dUMP residues by DNA polymerase or due to deamination of cytosine.</text>
</comment>
<proteinExistence type="inferred from homology"/>
<dbReference type="Proteomes" id="UP000297963">
    <property type="component" value="Unassembled WGS sequence"/>
</dbReference>
<evidence type="ECO:0000313" key="13">
    <source>
        <dbReference type="EMBL" id="SFH73613.1"/>
    </source>
</evidence>
<dbReference type="EC" id="3.2.2.27" evidence="5 10"/>
<evidence type="ECO:0000259" key="12">
    <source>
        <dbReference type="SMART" id="SM00986"/>
    </source>
</evidence>
<comment type="catalytic activity">
    <reaction evidence="1 10">
        <text>Hydrolyzes single-stranded DNA or mismatched double-stranded DNA and polynucleotides, releasing free uracil.</text>
        <dbReference type="EC" id="3.2.2.27"/>
    </reaction>
</comment>
<dbReference type="InterPro" id="IPR036895">
    <property type="entry name" value="Uracil-DNA_glycosylase-like_sf"/>
</dbReference>
<dbReference type="InterPro" id="IPR005122">
    <property type="entry name" value="Uracil-DNA_glycosylase-like"/>
</dbReference>
<dbReference type="EMBL" id="FOPW01000013">
    <property type="protein sequence ID" value="SFH73613.1"/>
    <property type="molecule type" value="Genomic_DNA"/>
</dbReference>
<comment type="subcellular location">
    <subcellularLocation>
        <location evidence="3 10">Cytoplasm</location>
    </subcellularLocation>
</comment>
<sequence length="240" mass="25516">MNLDALAASGDIDPGWALALAPVADDLARIGEFLTRERAAGRAVLPAAEHLLRAFRQPFDAVRVLIVGQDPYPTPGHPIGLAFAVKADVRPLPRSLGNIYTEYEADLGLPRPEHGDLSAWTDQGVLLLNRVLSVGAGAAGSHRRQGWEAVTDQAIRALAGRGHPLVAILWGQDAGALKPLLGDTPVHESVHPSPLSAWRGFFGSKPFSNANRLLTGQGAASVNWELPVIWNQPERGVPGA</sequence>
<evidence type="ECO:0000313" key="16">
    <source>
        <dbReference type="Proteomes" id="UP000297963"/>
    </source>
</evidence>
<dbReference type="InterPro" id="IPR002043">
    <property type="entry name" value="UDG_fam1"/>
</dbReference>
<dbReference type="SMART" id="SM00986">
    <property type="entry name" value="UDG"/>
    <property type="match status" value="1"/>
</dbReference>
<dbReference type="RefSeq" id="WP_092451281.1">
    <property type="nucleotide sequence ID" value="NZ_BKAC01000013.1"/>
</dbReference>
<keyword evidence="8 10" id="KW-0378">Hydrolase</keyword>
<evidence type="ECO:0000256" key="2">
    <source>
        <dbReference type="ARBA" id="ARBA00002631"/>
    </source>
</evidence>
<dbReference type="SUPFAM" id="SSF52141">
    <property type="entry name" value="Uracil-DNA glycosylase-like"/>
    <property type="match status" value="1"/>
</dbReference>
<reference evidence="14 16" key="2">
    <citation type="submission" date="2019-03" db="EMBL/GenBank/DDBJ databases">
        <title>Genomics of glacier-inhabiting Cryobacterium strains.</title>
        <authorList>
            <person name="Liu Q."/>
            <person name="Xin Y.-H."/>
        </authorList>
    </citation>
    <scope>NUCLEOTIDE SEQUENCE [LARGE SCALE GENOMIC DNA]</scope>
    <source>
        <strain evidence="14 16">Hh34</strain>
    </source>
</reference>
<dbReference type="GO" id="GO:0097510">
    <property type="term" value="P:base-excision repair, AP site formation via deaminated base removal"/>
    <property type="evidence" value="ECO:0007669"/>
    <property type="project" value="TreeGrafter"/>
</dbReference>
<dbReference type="Gene3D" id="3.40.470.10">
    <property type="entry name" value="Uracil-DNA glycosylase-like domain"/>
    <property type="match status" value="1"/>
</dbReference>
<dbReference type="Pfam" id="PF03167">
    <property type="entry name" value="UDG"/>
    <property type="match status" value="1"/>
</dbReference>
<feature type="domain" description="Uracil-DNA glycosylase-like" evidence="12">
    <location>
        <begin position="55"/>
        <end position="214"/>
    </location>
</feature>
<dbReference type="SMART" id="SM00987">
    <property type="entry name" value="UreE_C"/>
    <property type="match status" value="1"/>
</dbReference>
<evidence type="ECO:0000313" key="15">
    <source>
        <dbReference type="Proteomes" id="UP000199681"/>
    </source>
</evidence>
<evidence type="ECO:0000256" key="3">
    <source>
        <dbReference type="ARBA" id="ARBA00004496"/>
    </source>
</evidence>
<dbReference type="InterPro" id="IPR018085">
    <property type="entry name" value="Ura-DNA_Glyclase_AS"/>
</dbReference>
<dbReference type="GO" id="GO:0004844">
    <property type="term" value="F:uracil DNA N-glycosylase activity"/>
    <property type="evidence" value="ECO:0007669"/>
    <property type="project" value="UniProtKB-UniRule"/>
</dbReference>
<dbReference type="STRING" id="995038.SAMN05216274_11341"/>
<evidence type="ECO:0000256" key="5">
    <source>
        <dbReference type="ARBA" id="ARBA00012030"/>
    </source>
</evidence>
<evidence type="ECO:0000256" key="6">
    <source>
        <dbReference type="ARBA" id="ARBA00022490"/>
    </source>
</evidence>
<dbReference type="Proteomes" id="UP000199681">
    <property type="component" value="Unassembled WGS sequence"/>
</dbReference>
<keyword evidence="14" id="KW-0326">Glycosidase</keyword>
<dbReference type="CDD" id="cd10027">
    <property type="entry name" value="UDG-F1-like"/>
    <property type="match status" value="1"/>
</dbReference>
<evidence type="ECO:0000256" key="4">
    <source>
        <dbReference type="ARBA" id="ARBA00008184"/>
    </source>
</evidence>
<keyword evidence="6 10" id="KW-0963">Cytoplasm</keyword>
<comment type="caution">
    <text evidence="14">The sequence shown here is derived from an EMBL/GenBank/DDBJ whole genome shotgun (WGS) entry which is preliminary data.</text>
</comment>
<accession>A0A1I3CGT1</accession>
<evidence type="ECO:0000256" key="8">
    <source>
        <dbReference type="ARBA" id="ARBA00022801"/>
    </source>
</evidence>
<dbReference type="FunFam" id="3.40.470.10:FF:000006">
    <property type="entry name" value="Uracil-DNA glycosylase"/>
    <property type="match status" value="1"/>
</dbReference>
<evidence type="ECO:0000256" key="1">
    <source>
        <dbReference type="ARBA" id="ARBA00001400"/>
    </source>
</evidence>
<evidence type="ECO:0000256" key="11">
    <source>
        <dbReference type="PROSITE-ProRule" id="PRU10072"/>
    </source>
</evidence>
<keyword evidence="9 10" id="KW-0234">DNA repair</keyword>
<evidence type="ECO:0000256" key="7">
    <source>
        <dbReference type="ARBA" id="ARBA00022763"/>
    </source>
</evidence>
<evidence type="ECO:0000256" key="10">
    <source>
        <dbReference type="HAMAP-Rule" id="MF_00148"/>
    </source>
</evidence>
<gene>
    <name evidence="10" type="primary">ung</name>
    <name evidence="14" type="ORF">E3O11_01940</name>
    <name evidence="13" type="ORF">SAMN05216274_11341</name>
</gene>
<evidence type="ECO:0000313" key="14">
    <source>
        <dbReference type="EMBL" id="TFB88819.1"/>
    </source>
</evidence>
<dbReference type="EMBL" id="SOFE01000003">
    <property type="protein sequence ID" value="TFB88819.1"/>
    <property type="molecule type" value="Genomic_DNA"/>
</dbReference>
<dbReference type="NCBIfam" id="NF003588">
    <property type="entry name" value="PRK05254.1-1"/>
    <property type="match status" value="1"/>
</dbReference>
<name>A0A1I3CGT1_9MICO</name>
<feature type="active site" description="Proton acceptor" evidence="10 11">
    <location>
        <position position="70"/>
    </location>
</feature>
<dbReference type="PANTHER" id="PTHR11264:SF0">
    <property type="entry name" value="URACIL-DNA GLYCOSYLASE"/>
    <property type="match status" value="1"/>
</dbReference>
<dbReference type="HAMAP" id="MF_00148">
    <property type="entry name" value="UDG"/>
    <property type="match status" value="1"/>
</dbReference>
<dbReference type="AlphaFoldDB" id="A0A1I3CGT1"/>